<proteinExistence type="predicted"/>
<gene>
    <name evidence="2" type="ORF">BKA16_000468</name>
</gene>
<sequence>MTDSIIKHVNGFDESSFDAELDSRWRDFRIRLADLLADLMLGLPFAVHETVSPSGAEPPQVTAIITDDGRLRTVIEIASLAAASTDRASRVALLRGQGWLVHGDDTLILDFDERHVDAAAVAVEYAFRQVWDVPDPAYLAGASPAGTQPSSR</sequence>
<dbReference type="Pfam" id="PF22552">
    <property type="entry name" value="TY-Chap3"/>
    <property type="match status" value="1"/>
</dbReference>
<dbReference type="InterPro" id="IPR054344">
    <property type="entry name" value="TY-Chap_N"/>
</dbReference>
<dbReference type="RefSeq" id="WP_183369077.1">
    <property type="nucleotide sequence ID" value="NZ_BAABHL010000021.1"/>
</dbReference>
<name>A0A840EVQ0_9ACTN</name>
<evidence type="ECO:0000313" key="2">
    <source>
        <dbReference type="EMBL" id="MBB4133916.1"/>
    </source>
</evidence>
<comment type="caution">
    <text evidence="2">The sequence shown here is derived from an EMBL/GenBank/DDBJ whole genome shotgun (WGS) entry which is preliminary data.</text>
</comment>
<dbReference type="Proteomes" id="UP000551501">
    <property type="component" value="Unassembled WGS sequence"/>
</dbReference>
<reference evidence="2 3" key="1">
    <citation type="submission" date="2020-08" db="EMBL/GenBank/DDBJ databases">
        <title>Sequencing the genomes of 1000 actinobacteria strains.</title>
        <authorList>
            <person name="Klenk H.-P."/>
        </authorList>
    </citation>
    <scope>NUCLEOTIDE SEQUENCE [LARGE SCALE GENOMIC DNA]</scope>
    <source>
        <strain evidence="2 3">DSM 45298</strain>
    </source>
</reference>
<feature type="domain" description="TY-Chap N-terminal" evidence="1">
    <location>
        <begin position="24"/>
        <end position="139"/>
    </location>
</feature>
<accession>A0A840EVQ0</accession>
<evidence type="ECO:0000259" key="1">
    <source>
        <dbReference type="Pfam" id="PF22552"/>
    </source>
</evidence>
<keyword evidence="3" id="KW-1185">Reference proteome</keyword>
<dbReference type="AlphaFoldDB" id="A0A840EVQ0"/>
<evidence type="ECO:0000313" key="3">
    <source>
        <dbReference type="Proteomes" id="UP000551501"/>
    </source>
</evidence>
<protein>
    <recommendedName>
        <fullName evidence="1">TY-Chap N-terminal domain-containing protein</fullName>
    </recommendedName>
</protein>
<dbReference type="EMBL" id="JACIFP010000001">
    <property type="protein sequence ID" value="MBB4133916.1"/>
    <property type="molecule type" value="Genomic_DNA"/>
</dbReference>
<organism evidence="2 3">
    <name type="scientific">Gordonia humi</name>
    <dbReference type="NCBI Taxonomy" id="686429"/>
    <lineage>
        <taxon>Bacteria</taxon>
        <taxon>Bacillati</taxon>
        <taxon>Actinomycetota</taxon>
        <taxon>Actinomycetes</taxon>
        <taxon>Mycobacteriales</taxon>
        <taxon>Gordoniaceae</taxon>
        <taxon>Gordonia</taxon>
    </lineage>
</organism>